<evidence type="ECO:0000256" key="1">
    <source>
        <dbReference type="ARBA" id="ARBA00023015"/>
    </source>
</evidence>
<dbReference type="Gene3D" id="1.10.10.10">
    <property type="entry name" value="Winged helix-like DNA-binding domain superfamily/Winged helix DNA-binding domain"/>
    <property type="match status" value="1"/>
</dbReference>
<dbReference type="InterPro" id="IPR001034">
    <property type="entry name" value="DeoR_HTH"/>
</dbReference>
<reference evidence="6" key="1">
    <citation type="submission" date="2024-05" db="EMBL/GenBank/DDBJ databases">
        <title>Herbiconiux sp. A18JL235.</title>
        <authorList>
            <person name="Zhang G."/>
        </authorList>
    </citation>
    <scope>NUCLEOTIDE SEQUENCE</scope>
    <source>
        <strain evidence="6">A18JL235</strain>
    </source>
</reference>
<dbReference type="GO" id="GO:0003700">
    <property type="term" value="F:DNA-binding transcription factor activity"/>
    <property type="evidence" value="ECO:0007669"/>
    <property type="project" value="InterPro"/>
</dbReference>
<dbReference type="PANTHER" id="PTHR34580">
    <property type="match status" value="1"/>
</dbReference>
<organism evidence="6">
    <name type="scientific">Herbiconiux sp. A18JL235</name>
    <dbReference type="NCBI Taxonomy" id="3152363"/>
    <lineage>
        <taxon>Bacteria</taxon>
        <taxon>Bacillati</taxon>
        <taxon>Actinomycetota</taxon>
        <taxon>Actinomycetes</taxon>
        <taxon>Micrococcales</taxon>
        <taxon>Microbacteriaceae</taxon>
        <taxon>Herbiconiux</taxon>
    </lineage>
</organism>
<dbReference type="RefSeq" id="WP_368498871.1">
    <property type="nucleotide sequence ID" value="NZ_CP162511.1"/>
</dbReference>
<evidence type="ECO:0000313" key="6">
    <source>
        <dbReference type="EMBL" id="XDI06490.1"/>
    </source>
</evidence>
<sequence length="341" mass="37591">MAETTSRILALLNLLQTHRQWRGGELADRLGVTERTLRRDIERLRELGYQVDATRGVAGGYRLEAGSQLPPLLLTDEEAVTLAIALRVAATGGLADAENTTLTALAKLEQVLPSALRRRVNALSSVQPQRPGEGGPVSRRPGPDPISHDLIGQLALACRDRERIRFHYVAADGTESDRLVEPQNLVPTPRTWFLVCWDVQRQAWRTFRVDRMSKLFATRVSFPERMLPAADAAQFVRQAHSSLRRRVTAGVHFSIGVEELKERFDGYADDAVAGPGGPTTSSVWPIRADTAAQLLSWLAWIPDDLDYRIDAEPEVLSALRAEGRRIVKASAANSPLSVGRG</sequence>
<dbReference type="AlphaFoldDB" id="A0AB39BIZ5"/>
<feature type="domain" description="HTH deoR-type" evidence="5">
    <location>
        <begin position="4"/>
        <end position="59"/>
    </location>
</feature>
<evidence type="ECO:0000259" key="5">
    <source>
        <dbReference type="PROSITE" id="PS51000"/>
    </source>
</evidence>
<gene>
    <name evidence="6" type="ORF">ABFY20_05180</name>
</gene>
<name>A0AB39BIZ5_9MICO</name>
<dbReference type="GO" id="GO:0003677">
    <property type="term" value="F:DNA binding"/>
    <property type="evidence" value="ECO:0007669"/>
    <property type="project" value="UniProtKB-KW"/>
</dbReference>
<dbReference type="SMART" id="SM00420">
    <property type="entry name" value="HTH_DEOR"/>
    <property type="match status" value="1"/>
</dbReference>
<protein>
    <submittedName>
        <fullName evidence="6">Helix-turn-helix transcriptional regulator</fullName>
    </submittedName>
</protein>
<dbReference type="InterPro" id="IPR018356">
    <property type="entry name" value="Tscrpt_reg_HTH_DeoR_CS"/>
</dbReference>
<dbReference type="InterPro" id="IPR026881">
    <property type="entry name" value="WYL_dom"/>
</dbReference>
<dbReference type="InterPro" id="IPR051534">
    <property type="entry name" value="CBASS_pafABC_assoc_protein"/>
</dbReference>
<evidence type="ECO:0000256" key="3">
    <source>
        <dbReference type="ARBA" id="ARBA00023163"/>
    </source>
</evidence>
<dbReference type="InterPro" id="IPR036390">
    <property type="entry name" value="WH_DNA-bd_sf"/>
</dbReference>
<keyword evidence="1" id="KW-0805">Transcription regulation</keyword>
<dbReference type="PROSITE" id="PS00894">
    <property type="entry name" value="HTH_DEOR_1"/>
    <property type="match status" value="1"/>
</dbReference>
<keyword evidence="2" id="KW-0238">DNA-binding</keyword>
<dbReference type="PROSITE" id="PS52050">
    <property type="entry name" value="WYL"/>
    <property type="match status" value="1"/>
</dbReference>
<dbReference type="PROSITE" id="PS51000">
    <property type="entry name" value="HTH_DEOR_2"/>
    <property type="match status" value="1"/>
</dbReference>
<dbReference type="InterPro" id="IPR013196">
    <property type="entry name" value="HTH_11"/>
</dbReference>
<dbReference type="SUPFAM" id="SSF46785">
    <property type="entry name" value="Winged helix' DNA-binding domain"/>
    <property type="match status" value="1"/>
</dbReference>
<dbReference type="Pfam" id="PF13280">
    <property type="entry name" value="WYL"/>
    <property type="match status" value="1"/>
</dbReference>
<dbReference type="PANTHER" id="PTHR34580:SF3">
    <property type="entry name" value="PROTEIN PAFB"/>
    <property type="match status" value="1"/>
</dbReference>
<accession>A0AB39BIZ5</accession>
<feature type="region of interest" description="Disordered" evidence="4">
    <location>
        <begin position="123"/>
        <end position="144"/>
    </location>
</feature>
<keyword evidence="3" id="KW-0804">Transcription</keyword>
<evidence type="ECO:0000256" key="4">
    <source>
        <dbReference type="SAM" id="MobiDB-lite"/>
    </source>
</evidence>
<dbReference type="InterPro" id="IPR036388">
    <property type="entry name" value="WH-like_DNA-bd_sf"/>
</dbReference>
<proteinExistence type="predicted"/>
<dbReference type="Pfam" id="PF08279">
    <property type="entry name" value="HTH_11"/>
    <property type="match status" value="1"/>
</dbReference>
<dbReference type="EMBL" id="CP162511">
    <property type="protein sequence ID" value="XDI06490.1"/>
    <property type="molecule type" value="Genomic_DNA"/>
</dbReference>
<evidence type="ECO:0000256" key="2">
    <source>
        <dbReference type="ARBA" id="ARBA00023125"/>
    </source>
</evidence>